<dbReference type="SUPFAM" id="SSF53474">
    <property type="entry name" value="alpha/beta-Hydrolases"/>
    <property type="match status" value="2"/>
</dbReference>
<dbReference type="EMBL" id="MWWU01000001">
    <property type="protein sequence ID" value="OZG56860.1"/>
    <property type="molecule type" value="Genomic_DNA"/>
</dbReference>
<dbReference type="InterPro" id="IPR029058">
    <property type="entry name" value="AB_hydrolase_fold"/>
</dbReference>
<evidence type="ECO:0000313" key="4">
    <source>
        <dbReference type="Proteomes" id="UP000228976"/>
    </source>
</evidence>
<evidence type="ECO:0000313" key="3">
    <source>
        <dbReference type="EMBL" id="OZG56860.1"/>
    </source>
</evidence>
<dbReference type="PANTHER" id="PTHR48081">
    <property type="entry name" value="AB HYDROLASE SUPERFAMILY PROTEIN C4A8.06C"/>
    <property type="match status" value="1"/>
</dbReference>
<dbReference type="InterPro" id="IPR049492">
    <property type="entry name" value="BD-FAE-like_dom"/>
</dbReference>
<dbReference type="GO" id="GO:0016787">
    <property type="term" value="F:hydrolase activity"/>
    <property type="evidence" value="ECO:0007669"/>
    <property type="project" value="UniProtKB-KW"/>
</dbReference>
<dbReference type="AlphaFoldDB" id="A0A261FCI8"/>
<dbReference type="Proteomes" id="UP000228976">
    <property type="component" value="Unassembled WGS sequence"/>
</dbReference>
<gene>
    <name evidence="3" type="ORF">AEAE_0169</name>
</gene>
<dbReference type="Gene3D" id="3.40.50.1820">
    <property type="entry name" value="alpha/beta hydrolase"/>
    <property type="match status" value="1"/>
</dbReference>
<dbReference type="PANTHER" id="PTHR48081:SF6">
    <property type="entry name" value="PEPTIDASE S9 PROLYL OLIGOPEPTIDASE CATALYTIC DOMAIN-CONTAINING PROTEIN"/>
    <property type="match status" value="1"/>
</dbReference>
<sequence>MQVFDTSIEGIDGTTAKLTGYVIDNSEEMDVERKRATIVVVPGGGYEMTSDREAEPVALKLVSCGYNVFVLRYSCWPSVWPTALLQLAQTMRVIRHNNEQWHVDSDKIVLMGFSAGGHLAANLATTYASDPVFGEHGFSQDEIKPNGLVLGYSVIDGGAKAHRGSFDHLLGEHKADPEWIEKLSLQNRVDEHTPATFLWHTATDDTVPVENSLYFAQACIEHHVPVELHVFPQGGHGLSLGTRETSIKGWHNYGIEKDVQAWPELFHAWMNRLFPDAVFTE</sequence>
<dbReference type="Pfam" id="PF20434">
    <property type="entry name" value="BD-FAE"/>
    <property type="match status" value="1"/>
</dbReference>
<reference evidence="3 4" key="1">
    <citation type="journal article" date="2017" name="BMC Genomics">
        <title>Comparative genomic and phylogenomic analyses of the Bifidobacteriaceae family.</title>
        <authorList>
            <person name="Lugli G.A."/>
            <person name="Milani C."/>
            <person name="Turroni F."/>
            <person name="Duranti S."/>
            <person name="Mancabelli L."/>
            <person name="Mangifesta M."/>
            <person name="Ferrario C."/>
            <person name="Modesto M."/>
            <person name="Mattarelli P."/>
            <person name="Jiri K."/>
            <person name="van Sinderen D."/>
            <person name="Ventura M."/>
        </authorList>
    </citation>
    <scope>NUCLEOTIDE SEQUENCE [LARGE SCALE GENOMIC DNA]</scope>
    <source>
        <strain evidence="3 4">LMG 21773</strain>
    </source>
</reference>
<comment type="caution">
    <text evidence="3">The sequence shown here is derived from an EMBL/GenBank/DDBJ whole genome shotgun (WGS) entry which is preliminary data.</text>
</comment>
<organism evidence="3 4">
    <name type="scientific">Aeriscardovia aeriphila</name>
    <dbReference type="NCBI Taxonomy" id="218139"/>
    <lineage>
        <taxon>Bacteria</taxon>
        <taxon>Bacillati</taxon>
        <taxon>Actinomycetota</taxon>
        <taxon>Actinomycetes</taxon>
        <taxon>Bifidobacteriales</taxon>
        <taxon>Bifidobacteriaceae</taxon>
        <taxon>Aeriscardovia</taxon>
    </lineage>
</organism>
<feature type="domain" description="BD-FAE-like" evidence="2">
    <location>
        <begin position="32"/>
        <end position="217"/>
    </location>
</feature>
<dbReference type="RefSeq" id="WP_094689286.1">
    <property type="nucleotide sequence ID" value="NZ_JACBYZ010000001.1"/>
</dbReference>
<keyword evidence="4" id="KW-1185">Reference proteome</keyword>
<keyword evidence="1" id="KW-0378">Hydrolase</keyword>
<protein>
    <submittedName>
        <fullName evidence="3">Acetylesterase</fullName>
    </submittedName>
</protein>
<name>A0A261FCI8_9BIFI</name>
<proteinExistence type="predicted"/>
<accession>A0A261FCI8</accession>
<dbReference type="InterPro" id="IPR050300">
    <property type="entry name" value="GDXG_lipolytic_enzyme"/>
</dbReference>
<evidence type="ECO:0000256" key="1">
    <source>
        <dbReference type="ARBA" id="ARBA00022801"/>
    </source>
</evidence>
<dbReference type="OrthoDB" id="9794725at2"/>
<evidence type="ECO:0000259" key="2">
    <source>
        <dbReference type="Pfam" id="PF20434"/>
    </source>
</evidence>